<dbReference type="Pfam" id="PF11161">
    <property type="entry name" value="DUF2944"/>
    <property type="match status" value="1"/>
</dbReference>
<evidence type="ECO:0008006" key="3">
    <source>
        <dbReference type="Google" id="ProtNLM"/>
    </source>
</evidence>
<evidence type="ECO:0000313" key="1">
    <source>
        <dbReference type="EMBL" id="AWI78557.1"/>
    </source>
</evidence>
<dbReference type="AlphaFoldDB" id="A0A2U8GXX4"/>
<dbReference type="Proteomes" id="UP000244902">
    <property type="component" value="Chromosome"/>
</dbReference>
<name>A0A2U8GXX4_9RHOO</name>
<dbReference type="EMBL" id="CP022188">
    <property type="protein sequence ID" value="AWI78557.1"/>
    <property type="molecule type" value="Genomic_DNA"/>
</dbReference>
<evidence type="ECO:0000313" key="2">
    <source>
        <dbReference type="Proteomes" id="UP000244902"/>
    </source>
</evidence>
<proteinExistence type="predicted"/>
<reference evidence="1 2" key="1">
    <citation type="submission" date="2017-06" db="EMBL/GenBank/DDBJ databases">
        <title>Azoarcus sp. TSNA42 complete genome sequence.</title>
        <authorList>
            <person name="Woo J.-H."/>
            <person name="Kim H.-S."/>
        </authorList>
    </citation>
    <scope>NUCLEOTIDE SEQUENCE [LARGE SCALE GENOMIC DNA]</scope>
    <source>
        <strain evidence="1 2">TSNA42</strain>
    </source>
</reference>
<dbReference type="OrthoDB" id="7057642at2"/>
<dbReference type="RefSeq" id="WP_108971518.1">
    <property type="nucleotide sequence ID" value="NZ_CP022188.1"/>
</dbReference>
<accession>A0A2U8GXX4</accession>
<protein>
    <recommendedName>
        <fullName evidence="3">DUF2946 domain-containing protein</fullName>
    </recommendedName>
</protein>
<sequence length="180" mass="19453">MPTQSDLPPDWPTVPACYGWLSLDRRGVWRLRGEPVVHPGLSGFISANYEADEHGNWLVNNGPQKVYVALDYTPWVMRLDADGTLCTHTGRLAGEIGAVHLDDEGNVLLATAVGLGLLDDRDLSAFLADCRLADGSEADDEALLGVMAGKGGVFWRGMPLARVAGNELAARYHFNPTPVQ</sequence>
<gene>
    <name evidence="1" type="ORF">CEW87_03785</name>
</gene>
<organism evidence="1 2">
    <name type="scientific">Parazoarcus communis</name>
    <dbReference type="NCBI Taxonomy" id="41977"/>
    <lineage>
        <taxon>Bacteria</taxon>
        <taxon>Pseudomonadati</taxon>
        <taxon>Pseudomonadota</taxon>
        <taxon>Betaproteobacteria</taxon>
        <taxon>Rhodocyclales</taxon>
        <taxon>Zoogloeaceae</taxon>
        <taxon>Parazoarcus</taxon>
    </lineage>
</organism>
<dbReference type="InterPro" id="IPR021332">
    <property type="entry name" value="DUF2944"/>
</dbReference>